<dbReference type="InParanoid" id="S0EUS0"/>
<dbReference type="EC" id="1.2.4.4" evidence="2"/>
<reference evidence="8" key="1">
    <citation type="submission" date="2013-03" db="EMBL/GenBank/DDBJ databases">
        <title>Genome sequence of Chthonomonas calidirosea, the first sequenced genome from the Armatimonadetes phylum (formally candidate division OP10).</title>
        <authorList>
            <person name="Lee K.C.Y."/>
            <person name="Morgan X.C."/>
            <person name="Dunfield P.F."/>
            <person name="Tamas I."/>
            <person name="Houghton K.M."/>
            <person name="Vyssotski M."/>
            <person name="Ryan J.L.J."/>
            <person name="Lagutin K."/>
            <person name="McDonald I.R."/>
            <person name="Stott M.B."/>
        </authorList>
    </citation>
    <scope>NUCLEOTIDE SEQUENCE [LARGE SCALE GENOMIC DNA]</scope>
    <source>
        <strain evidence="8">DSM 23976 / ICMP 18418 / T49</strain>
    </source>
</reference>
<keyword evidence="4" id="KW-0786">Thiamine pyrophosphate</keyword>
<evidence type="ECO:0000256" key="4">
    <source>
        <dbReference type="ARBA" id="ARBA00023052"/>
    </source>
</evidence>
<dbReference type="GO" id="GO:0004591">
    <property type="term" value="F:oxoglutarate dehydrogenase (succinyl-transferring) activity"/>
    <property type="evidence" value="ECO:0007669"/>
    <property type="project" value="UniProtKB-EC"/>
</dbReference>
<dbReference type="eggNOG" id="COG1071">
    <property type="taxonomic scope" value="Bacteria"/>
</dbReference>
<dbReference type="STRING" id="454171.CP488_02502"/>
<dbReference type="InterPro" id="IPR005475">
    <property type="entry name" value="Transketolase-like_Pyr-bd"/>
</dbReference>
<dbReference type="AlphaFoldDB" id="S0EUS0"/>
<dbReference type="SMART" id="SM00861">
    <property type="entry name" value="Transket_pyr"/>
    <property type="match status" value="1"/>
</dbReference>
<dbReference type="HOGENOM" id="CLU_012907_2_1_0"/>
<keyword evidence="8" id="KW-1185">Reference proteome</keyword>
<dbReference type="EMBL" id="HF951689">
    <property type="protein sequence ID" value="CCW35410.1"/>
    <property type="molecule type" value="Genomic_DNA"/>
</dbReference>
<dbReference type="InterPro" id="IPR009014">
    <property type="entry name" value="Transketo_C/PFOR_II"/>
</dbReference>
<evidence type="ECO:0000256" key="2">
    <source>
        <dbReference type="ARBA" id="ARBA00012277"/>
    </source>
</evidence>
<keyword evidence="7" id="KW-0670">Pyruvate</keyword>
<dbReference type="InterPro" id="IPR001017">
    <property type="entry name" value="DH_E1"/>
</dbReference>
<dbReference type="PANTHER" id="PTHR42980:SF1">
    <property type="entry name" value="2-OXOISOVALERATE DEHYDROGENASE SUBUNIT BETA, MITOCHONDRIAL"/>
    <property type="match status" value="1"/>
</dbReference>
<gene>
    <name evidence="7" type="ORF">CCALI_01594</name>
</gene>
<dbReference type="Gene3D" id="3.40.50.920">
    <property type="match status" value="1"/>
</dbReference>
<dbReference type="SUPFAM" id="SSF52922">
    <property type="entry name" value="TK C-terminal domain-like"/>
    <property type="match status" value="1"/>
</dbReference>
<dbReference type="Pfam" id="PF02780">
    <property type="entry name" value="Transketolase_C"/>
    <property type="match status" value="1"/>
</dbReference>
<dbReference type="Gene3D" id="3.40.50.970">
    <property type="match status" value="2"/>
</dbReference>
<comment type="catalytic activity">
    <reaction evidence="5">
        <text>N(6)-[(R)-lipoyl]-L-lysyl-[protein] + 2-oxoglutarate + H(+) = N(6)-[(R)-S(8)-succinyldihydrolipoyl]-L-lysyl-[protein] + CO2</text>
        <dbReference type="Rhea" id="RHEA:12188"/>
        <dbReference type="Rhea" id="RHEA-COMP:10474"/>
        <dbReference type="Rhea" id="RHEA-COMP:20092"/>
        <dbReference type="ChEBI" id="CHEBI:15378"/>
        <dbReference type="ChEBI" id="CHEBI:16526"/>
        <dbReference type="ChEBI" id="CHEBI:16810"/>
        <dbReference type="ChEBI" id="CHEBI:83099"/>
        <dbReference type="ChEBI" id="CHEBI:83120"/>
        <dbReference type="EC" id="1.2.4.2"/>
    </reaction>
</comment>
<dbReference type="GO" id="GO:0007584">
    <property type="term" value="P:response to nutrient"/>
    <property type="evidence" value="ECO:0007669"/>
    <property type="project" value="TreeGrafter"/>
</dbReference>
<dbReference type="PATRIC" id="fig|1303518.3.peg.1634"/>
<dbReference type="GO" id="GO:0009083">
    <property type="term" value="P:branched-chain amino acid catabolic process"/>
    <property type="evidence" value="ECO:0007669"/>
    <property type="project" value="TreeGrafter"/>
</dbReference>
<dbReference type="CDD" id="cd02000">
    <property type="entry name" value="TPP_E1_PDC_ADC_BCADC"/>
    <property type="match status" value="1"/>
</dbReference>
<evidence type="ECO:0000256" key="5">
    <source>
        <dbReference type="ARBA" id="ARBA00051911"/>
    </source>
</evidence>
<dbReference type="InterPro" id="IPR029061">
    <property type="entry name" value="THDP-binding"/>
</dbReference>
<evidence type="ECO:0000313" key="8">
    <source>
        <dbReference type="Proteomes" id="UP000014227"/>
    </source>
</evidence>
<evidence type="ECO:0000256" key="3">
    <source>
        <dbReference type="ARBA" id="ARBA00023002"/>
    </source>
</evidence>
<accession>S0EUS0</accession>
<proteinExistence type="predicted"/>
<dbReference type="Pfam" id="PF00676">
    <property type="entry name" value="E1_dh"/>
    <property type="match status" value="1"/>
</dbReference>
<evidence type="ECO:0000313" key="7">
    <source>
        <dbReference type="EMBL" id="CCW35410.1"/>
    </source>
</evidence>
<dbReference type="FunFam" id="3.40.50.920:FF:000001">
    <property type="entry name" value="Pyruvate dehydrogenase E1 beta subunit"/>
    <property type="match status" value="1"/>
</dbReference>
<dbReference type="GO" id="GO:0003863">
    <property type="term" value="F:branched-chain 2-oxo acid dehydrogenase activity"/>
    <property type="evidence" value="ECO:0007669"/>
    <property type="project" value="UniProtKB-EC"/>
</dbReference>
<dbReference type="SUPFAM" id="SSF52518">
    <property type="entry name" value="Thiamin diphosphate-binding fold (THDP-binding)"/>
    <property type="match status" value="2"/>
</dbReference>
<dbReference type="KEGG" id="ccz:CCALI_01594"/>
<keyword evidence="3 7" id="KW-0560">Oxidoreductase</keyword>
<comment type="cofactor">
    <cofactor evidence="1">
        <name>thiamine diphosphate</name>
        <dbReference type="ChEBI" id="CHEBI:58937"/>
    </cofactor>
</comment>
<organism evidence="7 8">
    <name type="scientific">Chthonomonas calidirosea (strain DSM 23976 / ICMP 18418 / T49)</name>
    <dbReference type="NCBI Taxonomy" id="1303518"/>
    <lineage>
        <taxon>Bacteria</taxon>
        <taxon>Bacillati</taxon>
        <taxon>Armatimonadota</taxon>
        <taxon>Chthonomonadia</taxon>
        <taxon>Chthonomonadales</taxon>
        <taxon>Chthonomonadaceae</taxon>
        <taxon>Chthonomonas</taxon>
    </lineage>
</organism>
<dbReference type="OrthoDB" id="8732661at2"/>
<evidence type="ECO:0000259" key="6">
    <source>
        <dbReference type="SMART" id="SM00861"/>
    </source>
</evidence>
<dbReference type="InterPro" id="IPR033248">
    <property type="entry name" value="Transketolase_C"/>
</dbReference>
<feature type="domain" description="Transketolase-like pyrimidine-binding" evidence="6">
    <location>
        <begin position="336"/>
        <end position="512"/>
    </location>
</feature>
<name>S0EUS0_CHTCT</name>
<dbReference type="RefSeq" id="WP_016482943.1">
    <property type="nucleotide sequence ID" value="NC_021487.1"/>
</dbReference>
<sequence>MELTLTPQETVLPARALLHLMALAREGDRREGILLRQGKGWFQVSGSGHEALAALVLALRPDDYLFPYYRDRAMALARGVTNYELALGYFAKRDSSSGGRQMPSHYSDRKRHIFSVATPTASQCLPACGMAWALRLEKSDRIVLVSLGDAATRQGEFYEALAFAIQEHLPIAFVIEDNRYGISTPTEKFFPYRLGVLGDKHLVKLNARDPYQLFTTGKQVFERLRRGEGPAVLWCELDRLCSHTSSDDQRIYRPAKELEEEAQRDPIELLAQRLIQEGQLTLEEWQTEREAIANQVDEDYRVAELAADPSPSEVTHHIFGPPPTSVLPPLPISGTTTMVSAVNQTLLKALEENPKVLLFGEDIEDPKGGVFGLTKGLSQRFPDRVFNSPLAEATIVGAAVGLAAAGWRPVFELQFIDFICPALNQLMTQVSSLRWRTCGDWACPLILIAPYGAYLPGGGLWHSESNEGMWAHIHGIQIAIPSTPEDAAALLWTAIHGNDPTLFLLPKHIFRKRVPFTPSHEPLPFGRAAIRRPGEDVTLVTWGNCLELAEQAAEHLQAENRSVEIIDLRTIVPCDYATIETSLRKTGRLVVVHEDSRTTGFGQCIITEMVSRPERFNLLLSPPQLVAREDVPVPFNPQLEYAVLPDVERILEAIRLTLE</sequence>
<dbReference type="Proteomes" id="UP000014227">
    <property type="component" value="Chromosome I"/>
</dbReference>
<dbReference type="eggNOG" id="COG0022">
    <property type="taxonomic scope" value="Bacteria"/>
</dbReference>
<protein>
    <recommendedName>
        <fullName evidence="2">3-methyl-2-oxobutanoate dehydrogenase (2-methylpropanoyl-transferring)</fullName>
        <ecNumber evidence="2">1.2.4.4</ecNumber>
    </recommendedName>
</protein>
<dbReference type="PANTHER" id="PTHR42980">
    <property type="entry name" value="2-OXOISOVALERATE DEHYDROGENASE SUBUNIT BETA-RELATED"/>
    <property type="match status" value="1"/>
</dbReference>
<evidence type="ECO:0000256" key="1">
    <source>
        <dbReference type="ARBA" id="ARBA00001964"/>
    </source>
</evidence>
<dbReference type="Pfam" id="PF02779">
    <property type="entry name" value="Transket_pyr"/>
    <property type="match status" value="1"/>
</dbReference>